<dbReference type="Proteomes" id="UP001501414">
    <property type="component" value="Unassembled WGS sequence"/>
</dbReference>
<dbReference type="RefSeq" id="WP_344020773.1">
    <property type="nucleotide sequence ID" value="NZ_BAAAJK010000006.1"/>
</dbReference>
<dbReference type="InterPro" id="IPR029045">
    <property type="entry name" value="ClpP/crotonase-like_dom_sf"/>
</dbReference>
<reference evidence="2" key="1">
    <citation type="journal article" date="2019" name="Int. J. Syst. Evol. Microbiol.">
        <title>The Global Catalogue of Microorganisms (GCM) 10K type strain sequencing project: providing services to taxonomists for standard genome sequencing and annotation.</title>
        <authorList>
            <consortium name="The Broad Institute Genomics Platform"/>
            <consortium name="The Broad Institute Genome Sequencing Center for Infectious Disease"/>
            <person name="Wu L."/>
            <person name="Ma J."/>
        </authorList>
    </citation>
    <scope>NUCLEOTIDE SEQUENCE [LARGE SCALE GENOMIC DNA]</scope>
    <source>
        <strain evidence="2">JCM 11896</strain>
    </source>
</reference>
<dbReference type="Pfam" id="PF00378">
    <property type="entry name" value="ECH_1"/>
    <property type="match status" value="1"/>
</dbReference>
<evidence type="ECO:0000313" key="2">
    <source>
        <dbReference type="Proteomes" id="UP001501414"/>
    </source>
</evidence>
<sequence>MTAEQVLLVAHDGPVTTVTLNRPERLNAIGPETVAALDAALDDLPPQNRVLVIAARGRAFSAGGDLTAISTLAGDDALERFHASISAVLRRIELLPVPVVAAVNGITVAGGLELVAACDIAVAAESATFGDGHPRFGLLPGGGGSVRLPRRIGVTRAKYLMFTGESVPAATMQAWGLVSRVVPDDALRPAVEELSGLLAARSRDGLARMKDLIDTGLESTPDDALAREQVVVGEHTGSADYHEGLAAFRERRAPRW</sequence>
<organism evidence="1 2">
    <name type="scientific">Pseudonocardia kongjuensis</name>
    <dbReference type="NCBI Taxonomy" id="102227"/>
    <lineage>
        <taxon>Bacteria</taxon>
        <taxon>Bacillati</taxon>
        <taxon>Actinomycetota</taxon>
        <taxon>Actinomycetes</taxon>
        <taxon>Pseudonocardiales</taxon>
        <taxon>Pseudonocardiaceae</taxon>
        <taxon>Pseudonocardia</taxon>
    </lineage>
</organism>
<evidence type="ECO:0000313" key="1">
    <source>
        <dbReference type="EMBL" id="GAA1386381.1"/>
    </source>
</evidence>
<dbReference type="EMBL" id="BAAAJK010000006">
    <property type="protein sequence ID" value="GAA1386381.1"/>
    <property type="molecule type" value="Genomic_DNA"/>
</dbReference>
<dbReference type="PANTHER" id="PTHR11941">
    <property type="entry name" value="ENOYL-COA HYDRATASE-RELATED"/>
    <property type="match status" value="1"/>
</dbReference>
<dbReference type="CDD" id="cd06558">
    <property type="entry name" value="crotonase-like"/>
    <property type="match status" value="1"/>
</dbReference>
<proteinExistence type="predicted"/>
<dbReference type="PANTHER" id="PTHR11941:SF54">
    <property type="entry name" value="ENOYL-COA HYDRATASE, MITOCHONDRIAL"/>
    <property type="match status" value="1"/>
</dbReference>
<dbReference type="InterPro" id="IPR001753">
    <property type="entry name" value="Enoyl-CoA_hydra/iso"/>
</dbReference>
<dbReference type="SUPFAM" id="SSF52096">
    <property type="entry name" value="ClpP/crotonase"/>
    <property type="match status" value="1"/>
</dbReference>
<keyword evidence="2" id="KW-1185">Reference proteome</keyword>
<accession>A0ABN1XPE6</accession>
<comment type="caution">
    <text evidence="1">The sequence shown here is derived from an EMBL/GenBank/DDBJ whole genome shotgun (WGS) entry which is preliminary data.</text>
</comment>
<gene>
    <name evidence="1" type="ORF">GCM10009613_20240</name>
</gene>
<protein>
    <submittedName>
        <fullName evidence="1">Enoyl-CoA hydratase/isomerase family protein</fullName>
    </submittedName>
</protein>
<name>A0ABN1XPE6_9PSEU</name>
<dbReference type="Gene3D" id="3.90.226.10">
    <property type="entry name" value="2-enoyl-CoA Hydratase, Chain A, domain 1"/>
    <property type="match status" value="1"/>
</dbReference>